<feature type="non-terminal residue" evidence="2">
    <location>
        <position position="115"/>
    </location>
</feature>
<comment type="caution">
    <text evidence="2">The sequence shown here is derived from an EMBL/GenBank/DDBJ whole genome shotgun (WGS) entry which is preliminary data.</text>
</comment>
<organism evidence="2 3">
    <name type="scientific">Juglans regia</name>
    <name type="common">English walnut</name>
    <dbReference type="NCBI Taxonomy" id="51240"/>
    <lineage>
        <taxon>Eukaryota</taxon>
        <taxon>Viridiplantae</taxon>
        <taxon>Streptophyta</taxon>
        <taxon>Embryophyta</taxon>
        <taxon>Tracheophyta</taxon>
        <taxon>Spermatophyta</taxon>
        <taxon>Magnoliopsida</taxon>
        <taxon>eudicotyledons</taxon>
        <taxon>Gunneridae</taxon>
        <taxon>Pentapetalae</taxon>
        <taxon>rosids</taxon>
        <taxon>fabids</taxon>
        <taxon>Fagales</taxon>
        <taxon>Juglandaceae</taxon>
        <taxon>Juglans</taxon>
    </lineage>
</organism>
<gene>
    <name evidence="2" type="ORF">F2P56_024868</name>
</gene>
<evidence type="ECO:0000313" key="3">
    <source>
        <dbReference type="Proteomes" id="UP000619265"/>
    </source>
</evidence>
<dbReference type="Pfam" id="PF13966">
    <property type="entry name" value="zf-RVT"/>
    <property type="match status" value="1"/>
</dbReference>
<accession>A0A833X109</accession>
<evidence type="ECO:0000313" key="2">
    <source>
        <dbReference type="EMBL" id="KAF5455272.1"/>
    </source>
</evidence>
<name>A0A833X109_JUGRE</name>
<protein>
    <recommendedName>
        <fullName evidence="1">Reverse transcriptase zinc-binding domain-containing protein</fullName>
    </recommendedName>
</protein>
<dbReference type="Proteomes" id="UP000619265">
    <property type="component" value="Unassembled WGS sequence"/>
</dbReference>
<dbReference type="EMBL" id="LIHL02000011">
    <property type="protein sequence ID" value="KAF5455272.1"/>
    <property type="molecule type" value="Genomic_DNA"/>
</dbReference>
<dbReference type="InterPro" id="IPR026960">
    <property type="entry name" value="RVT-Znf"/>
</dbReference>
<feature type="domain" description="Reverse transcriptase zinc-binding" evidence="1">
    <location>
        <begin position="3"/>
        <end position="74"/>
    </location>
</feature>
<reference evidence="2" key="2">
    <citation type="submission" date="2020-03" db="EMBL/GenBank/DDBJ databases">
        <title>Walnut 2.0.</title>
        <authorList>
            <person name="Marrano A."/>
            <person name="Britton M."/>
            <person name="Zimin A.V."/>
            <person name="Zaini P.A."/>
            <person name="Workman R."/>
            <person name="Puiu D."/>
            <person name="Bianco L."/>
            <person name="Allen B.J."/>
            <person name="Troggio M."/>
            <person name="Leslie C.A."/>
            <person name="Timp W."/>
            <person name="Dendekar A."/>
            <person name="Salzberg S.L."/>
            <person name="Neale D.B."/>
        </authorList>
    </citation>
    <scope>NUCLEOTIDE SEQUENCE</scope>
    <source>
        <tissue evidence="2">Leaves</tissue>
    </source>
</reference>
<reference evidence="2" key="1">
    <citation type="submission" date="2015-10" db="EMBL/GenBank/DDBJ databases">
        <authorList>
            <person name="Martinez-Garcia P.J."/>
            <person name="Crepeau M.W."/>
            <person name="Puiu D."/>
            <person name="Gonzalez-Ibeas D."/>
            <person name="Whalen J."/>
            <person name="Stevens K."/>
            <person name="Paul R."/>
            <person name="Butterfield T."/>
            <person name="Britton M."/>
            <person name="Reagan R."/>
            <person name="Chakraborty S."/>
            <person name="Walawage S.L."/>
            <person name="Vasquez-Gross H.A."/>
            <person name="Cardeno C."/>
            <person name="Famula R."/>
            <person name="Pratt K."/>
            <person name="Kuruganti S."/>
            <person name="Aradhya M.K."/>
            <person name="Leslie C.A."/>
            <person name="Dandekar A.M."/>
            <person name="Salzberg S.L."/>
            <person name="Wegrzyn J.L."/>
            <person name="Langley C.H."/>
            <person name="Neale D.B."/>
        </authorList>
    </citation>
    <scope>NUCLEOTIDE SEQUENCE</scope>
    <source>
        <tissue evidence="2">Leaves</tissue>
    </source>
</reference>
<dbReference type="Gramene" id="Jr11_14950_p1">
    <property type="protein sequence ID" value="cds.Jr11_14950_p1"/>
    <property type="gene ID" value="Jr11_14950"/>
</dbReference>
<evidence type="ECO:0000259" key="1">
    <source>
        <dbReference type="Pfam" id="PF13966"/>
    </source>
</evidence>
<proteinExistence type="predicted"/>
<sequence length="115" mass="13367">MQQRHNFPWKNIWRSKAPTKAAFFVWTAALGKILTIDNLRRRGLIITDWCCLCRNSGETVDHLLLHCEFARGIWNYFFNKLGVAWVMPDRVVGFLACWRGITGTSQIVAVWKMVP</sequence>
<dbReference type="AlphaFoldDB" id="A0A833X109"/>